<sequence>MADTAVAPASADPPTSSSDANGGKEDVKATVNGEKEDAKPTDMEVEATDTATGKRSADVATSNGKVDDEAPIPVTPVKKRPKILDMELVDDDDEAEDFKPKKGQFCDVCFLPQDTGLTNLGKCKGCDLVVHSSCYEKKYLDETGHFKCDVCVAVKKNRLPKACLEATPKKGKKPIKKPRKVEDVVASPGPLPPKIEAVCDGREYPEPDAIADDASNIDPFCQLCLRRDVMGGMKPTDEGKWVHLACIMSTTDTWFDGSVVRGVTQCIKKNMKERMKKNNDVDPPCEACGLSGGFLVQCAHIDAKRSRGAKPSPKKQSPKKSTKKSPKKKKAPPPKPPTVYRGERKLCKTWLHPLCAEICERVRIIQKTEHGDVIHYKCAEHSYIGLDTCGICKKGSRQNEMIECDGCQRGYHMSCLTPPLEEVPEDDWMCNKCLGIPEVKEEPKPEPKPESKPEPEKPGEKEGTTPGWVSDGLAKPETGNKDETPEAAKTEEKDKGKDAEEVKEDEKKAEDRPEEAVGSKEDKPEEAVGSKETTTEPTADESEKDNSAKADKKDDEPSPAAEGEKSTKA</sequence>
<evidence type="ECO:0000256" key="2">
    <source>
        <dbReference type="ARBA" id="ARBA00022771"/>
    </source>
</evidence>
<feature type="compositionally biased region" description="Basic and acidic residues" evidence="5">
    <location>
        <begin position="478"/>
        <end position="529"/>
    </location>
</feature>
<keyword evidence="2 4" id="KW-0863">Zinc-finger</keyword>
<reference evidence="7" key="1">
    <citation type="submission" date="2021-01" db="EMBL/GenBank/DDBJ databases">
        <authorList>
            <person name="Corre E."/>
            <person name="Pelletier E."/>
            <person name="Niang G."/>
            <person name="Scheremetjew M."/>
            <person name="Finn R."/>
            <person name="Kale V."/>
            <person name="Holt S."/>
            <person name="Cochrane G."/>
            <person name="Meng A."/>
            <person name="Brown T."/>
            <person name="Cohen L."/>
        </authorList>
    </citation>
    <scope>NUCLEOTIDE SEQUENCE</scope>
    <source>
        <strain evidence="7">CCMP826</strain>
    </source>
</reference>
<feature type="domain" description="PHD-type" evidence="6">
    <location>
        <begin position="386"/>
        <end position="436"/>
    </location>
</feature>
<keyword evidence="3" id="KW-0862">Zinc</keyword>
<accession>A0A7S2HC63</accession>
<feature type="region of interest" description="Disordered" evidence="5">
    <location>
        <begin position="1"/>
        <end position="73"/>
    </location>
</feature>
<dbReference type="InterPro" id="IPR029617">
    <property type="entry name" value="Snt2"/>
</dbReference>
<dbReference type="PROSITE" id="PS01359">
    <property type="entry name" value="ZF_PHD_1"/>
    <property type="match status" value="1"/>
</dbReference>
<protein>
    <recommendedName>
        <fullName evidence="6">PHD-type domain-containing protein</fullName>
    </recommendedName>
</protein>
<dbReference type="PROSITE" id="PS50016">
    <property type="entry name" value="ZF_PHD_2"/>
    <property type="match status" value="1"/>
</dbReference>
<evidence type="ECO:0000313" key="7">
    <source>
        <dbReference type="EMBL" id="CAD9486353.1"/>
    </source>
</evidence>
<dbReference type="InterPro" id="IPR013083">
    <property type="entry name" value="Znf_RING/FYVE/PHD"/>
</dbReference>
<dbReference type="GO" id="GO:0048189">
    <property type="term" value="C:Lid2 complex"/>
    <property type="evidence" value="ECO:0007669"/>
    <property type="project" value="TreeGrafter"/>
</dbReference>
<dbReference type="PANTHER" id="PTHR47672:SF1">
    <property type="entry name" value="E3 UBIQUITIN-PROTEIN LIGASE SNT2"/>
    <property type="match status" value="1"/>
</dbReference>
<evidence type="ECO:0000256" key="3">
    <source>
        <dbReference type="ARBA" id="ARBA00022833"/>
    </source>
</evidence>
<feature type="compositionally biased region" description="Basic and acidic residues" evidence="5">
    <location>
        <begin position="544"/>
        <end position="569"/>
    </location>
</feature>
<dbReference type="SUPFAM" id="SSF57903">
    <property type="entry name" value="FYVE/PHD zinc finger"/>
    <property type="match status" value="2"/>
</dbReference>
<dbReference type="Pfam" id="PF00628">
    <property type="entry name" value="PHD"/>
    <property type="match status" value="1"/>
</dbReference>
<feature type="compositionally biased region" description="Basic and acidic residues" evidence="5">
    <location>
        <begin position="439"/>
        <end position="463"/>
    </location>
</feature>
<evidence type="ECO:0000256" key="4">
    <source>
        <dbReference type="PROSITE-ProRule" id="PRU00146"/>
    </source>
</evidence>
<dbReference type="Pfam" id="PF13832">
    <property type="entry name" value="zf-HC5HC2H_2"/>
    <property type="match status" value="1"/>
</dbReference>
<evidence type="ECO:0000256" key="1">
    <source>
        <dbReference type="ARBA" id="ARBA00022723"/>
    </source>
</evidence>
<dbReference type="GO" id="GO:0036205">
    <property type="term" value="P:histone catabolic process"/>
    <property type="evidence" value="ECO:0007669"/>
    <property type="project" value="TreeGrafter"/>
</dbReference>
<dbReference type="PANTHER" id="PTHR47672">
    <property type="entry name" value="E3 UBIQUITIN-PROTEIN LIGASE SNT2"/>
    <property type="match status" value="1"/>
</dbReference>
<evidence type="ECO:0000259" key="6">
    <source>
        <dbReference type="PROSITE" id="PS50016"/>
    </source>
</evidence>
<name>A0A7S2HC63_9STRA</name>
<feature type="region of interest" description="Disordered" evidence="5">
    <location>
        <begin position="304"/>
        <end position="340"/>
    </location>
</feature>
<dbReference type="GO" id="GO:0008270">
    <property type="term" value="F:zinc ion binding"/>
    <property type="evidence" value="ECO:0007669"/>
    <property type="project" value="UniProtKB-KW"/>
</dbReference>
<evidence type="ECO:0000256" key="5">
    <source>
        <dbReference type="SAM" id="MobiDB-lite"/>
    </source>
</evidence>
<keyword evidence="1" id="KW-0479">Metal-binding</keyword>
<feature type="region of interest" description="Disordered" evidence="5">
    <location>
        <begin position="439"/>
        <end position="569"/>
    </location>
</feature>
<gene>
    <name evidence="7" type="ORF">HTAM1171_LOCUS4691</name>
</gene>
<dbReference type="EMBL" id="HBGV01007671">
    <property type="protein sequence ID" value="CAD9486353.1"/>
    <property type="molecule type" value="Transcribed_RNA"/>
</dbReference>
<dbReference type="Gene3D" id="3.30.40.10">
    <property type="entry name" value="Zinc/RING finger domain, C3HC4 (zinc finger)"/>
    <property type="match status" value="2"/>
</dbReference>
<dbReference type="AlphaFoldDB" id="A0A7S2HC63"/>
<dbReference type="GO" id="GO:0004842">
    <property type="term" value="F:ubiquitin-protein transferase activity"/>
    <property type="evidence" value="ECO:0007669"/>
    <property type="project" value="TreeGrafter"/>
</dbReference>
<feature type="compositionally biased region" description="Basic residues" evidence="5">
    <location>
        <begin position="306"/>
        <end position="332"/>
    </location>
</feature>
<dbReference type="InterPro" id="IPR001965">
    <property type="entry name" value="Znf_PHD"/>
</dbReference>
<dbReference type="SMART" id="SM00249">
    <property type="entry name" value="PHD"/>
    <property type="match status" value="2"/>
</dbReference>
<feature type="compositionally biased region" description="Low complexity" evidence="5">
    <location>
        <begin position="1"/>
        <end position="20"/>
    </location>
</feature>
<dbReference type="InterPro" id="IPR019787">
    <property type="entry name" value="Znf_PHD-finger"/>
</dbReference>
<feature type="compositionally biased region" description="Polar residues" evidence="5">
    <location>
        <begin position="49"/>
        <end position="64"/>
    </location>
</feature>
<proteinExistence type="predicted"/>
<dbReference type="InterPro" id="IPR019786">
    <property type="entry name" value="Zinc_finger_PHD-type_CS"/>
</dbReference>
<organism evidence="7">
    <name type="scientific">Helicotheca tamesis</name>
    <dbReference type="NCBI Taxonomy" id="374047"/>
    <lineage>
        <taxon>Eukaryota</taxon>
        <taxon>Sar</taxon>
        <taxon>Stramenopiles</taxon>
        <taxon>Ochrophyta</taxon>
        <taxon>Bacillariophyta</taxon>
        <taxon>Mediophyceae</taxon>
        <taxon>Lithodesmiophycidae</taxon>
        <taxon>Lithodesmiales</taxon>
        <taxon>Lithodesmiaceae</taxon>
        <taxon>Helicotheca</taxon>
    </lineage>
</organism>
<dbReference type="InterPro" id="IPR011011">
    <property type="entry name" value="Znf_FYVE_PHD"/>
</dbReference>
<feature type="compositionally biased region" description="Basic and acidic residues" evidence="5">
    <location>
        <begin position="22"/>
        <end position="42"/>
    </location>
</feature>